<dbReference type="EMBL" id="BMAU01021233">
    <property type="protein sequence ID" value="GFY02700.1"/>
    <property type="molecule type" value="Genomic_DNA"/>
</dbReference>
<keyword evidence="3" id="KW-1185">Reference proteome</keyword>
<sequence length="111" mass="12619">MASDRSVSNKAKRIPKRVRTRENVDAANQKILQGPTKSRRRLVVSRGQSGLGLSWPRKSPDLSVCDYLCEEPSSLRCIATTLIVFKNCNRKFLMRFQQPQQSNYDMPSATC</sequence>
<name>A0A8X6S181_TRICX</name>
<protein>
    <submittedName>
        <fullName evidence="2">Uncharacterized protein</fullName>
    </submittedName>
</protein>
<evidence type="ECO:0000313" key="2">
    <source>
        <dbReference type="EMBL" id="GFY02700.1"/>
    </source>
</evidence>
<evidence type="ECO:0000313" key="3">
    <source>
        <dbReference type="Proteomes" id="UP000887159"/>
    </source>
</evidence>
<reference evidence="2" key="1">
    <citation type="submission" date="2020-08" db="EMBL/GenBank/DDBJ databases">
        <title>Multicomponent nature underlies the extraordinary mechanical properties of spider dragline silk.</title>
        <authorList>
            <person name="Kono N."/>
            <person name="Nakamura H."/>
            <person name="Mori M."/>
            <person name="Yoshida Y."/>
            <person name="Ohtoshi R."/>
            <person name="Malay A.D."/>
            <person name="Moran D.A.P."/>
            <person name="Tomita M."/>
            <person name="Numata K."/>
            <person name="Arakawa K."/>
        </authorList>
    </citation>
    <scope>NUCLEOTIDE SEQUENCE</scope>
</reference>
<evidence type="ECO:0000256" key="1">
    <source>
        <dbReference type="SAM" id="MobiDB-lite"/>
    </source>
</evidence>
<organism evidence="2 3">
    <name type="scientific">Trichonephila clavipes</name>
    <name type="common">Golden silk orbweaver</name>
    <name type="synonym">Nephila clavipes</name>
    <dbReference type="NCBI Taxonomy" id="2585209"/>
    <lineage>
        <taxon>Eukaryota</taxon>
        <taxon>Metazoa</taxon>
        <taxon>Ecdysozoa</taxon>
        <taxon>Arthropoda</taxon>
        <taxon>Chelicerata</taxon>
        <taxon>Arachnida</taxon>
        <taxon>Araneae</taxon>
        <taxon>Araneomorphae</taxon>
        <taxon>Entelegynae</taxon>
        <taxon>Araneoidea</taxon>
        <taxon>Nephilidae</taxon>
        <taxon>Trichonephila</taxon>
    </lineage>
</organism>
<dbReference type="AlphaFoldDB" id="A0A8X6S181"/>
<proteinExistence type="predicted"/>
<gene>
    <name evidence="2" type="ORF">TNCV_3505801</name>
</gene>
<comment type="caution">
    <text evidence="2">The sequence shown here is derived from an EMBL/GenBank/DDBJ whole genome shotgun (WGS) entry which is preliminary data.</text>
</comment>
<dbReference type="Proteomes" id="UP000887159">
    <property type="component" value="Unassembled WGS sequence"/>
</dbReference>
<feature type="compositionally biased region" description="Basic residues" evidence="1">
    <location>
        <begin position="10"/>
        <end position="19"/>
    </location>
</feature>
<accession>A0A8X6S181</accession>
<feature type="region of interest" description="Disordered" evidence="1">
    <location>
        <begin position="1"/>
        <end position="59"/>
    </location>
</feature>